<keyword evidence="1" id="KW-1133">Transmembrane helix</keyword>
<sequence precursor="true">MKSLRSSLTRGFTLVEVVLALGIATIGLVSILGLLNAATDADGDAGRDTTVVAMSDYVLNELHTVPFDALWFRDPTQNWSAAPSMTTQIDDTLYYFTNEGSPIPASSVASNPDFVYKCVVRKIPDSTSQNLLTGYYNLMKVQLDFYWPATVGDEALNNNPVGNKQSSKIAKKTLHVTIARH</sequence>
<gene>
    <name evidence="2" type="ORF">CfE428DRAFT_0958</name>
</gene>
<dbReference type="PROSITE" id="PS00409">
    <property type="entry name" value="PROKAR_NTER_METHYL"/>
    <property type="match status" value="1"/>
</dbReference>
<dbReference type="EMBL" id="ABVL01000002">
    <property type="protein sequence ID" value="EDY21713.1"/>
    <property type="molecule type" value="Genomic_DNA"/>
</dbReference>
<reference evidence="2 3" key="1">
    <citation type="journal article" date="2011" name="J. Bacteriol.">
        <title>Genome sequence of Chthoniobacter flavus Ellin428, an aerobic heterotrophic soil bacterium.</title>
        <authorList>
            <person name="Kant R."/>
            <person name="van Passel M.W."/>
            <person name="Palva A."/>
            <person name="Lucas S."/>
            <person name="Lapidus A."/>
            <person name="Glavina Del Rio T."/>
            <person name="Dalin E."/>
            <person name="Tice H."/>
            <person name="Bruce D."/>
            <person name="Goodwin L."/>
            <person name="Pitluck S."/>
            <person name="Larimer F.W."/>
            <person name="Land M.L."/>
            <person name="Hauser L."/>
            <person name="Sangwan P."/>
            <person name="de Vos W.M."/>
            <person name="Janssen P.H."/>
            <person name="Smidt H."/>
        </authorList>
    </citation>
    <scope>NUCLEOTIDE SEQUENCE [LARGE SCALE GENOMIC DNA]</scope>
    <source>
        <strain evidence="2 3">Ellin428</strain>
    </source>
</reference>
<dbReference type="STRING" id="497964.CfE428DRAFT_0958"/>
<dbReference type="eggNOG" id="ENOG502ZTPV">
    <property type="taxonomic scope" value="Bacteria"/>
</dbReference>
<evidence type="ECO:0000313" key="3">
    <source>
        <dbReference type="Proteomes" id="UP000005824"/>
    </source>
</evidence>
<keyword evidence="1" id="KW-0812">Transmembrane</keyword>
<keyword evidence="1" id="KW-0472">Membrane</keyword>
<keyword evidence="3" id="KW-1185">Reference proteome</keyword>
<dbReference type="InParanoid" id="B4CWC1"/>
<dbReference type="NCBIfam" id="TIGR02532">
    <property type="entry name" value="IV_pilin_GFxxxE"/>
    <property type="match status" value="1"/>
</dbReference>
<proteinExistence type="predicted"/>
<name>B4CWC1_9BACT</name>
<dbReference type="RefSeq" id="WP_006978285.1">
    <property type="nucleotide sequence ID" value="NZ_ABVL01000002.1"/>
</dbReference>
<evidence type="ECO:0000256" key="1">
    <source>
        <dbReference type="SAM" id="Phobius"/>
    </source>
</evidence>
<dbReference type="InterPro" id="IPR012902">
    <property type="entry name" value="N_methyl_site"/>
</dbReference>
<evidence type="ECO:0008006" key="4">
    <source>
        <dbReference type="Google" id="ProtNLM"/>
    </source>
</evidence>
<evidence type="ECO:0000313" key="2">
    <source>
        <dbReference type="EMBL" id="EDY21713.1"/>
    </source>
</evidence>
<feature type="transmembrane region" description="Helical" evidence="1">
    <location>
        <begin position="12"/>
        <end position="35"/>
    </location>
</feature>
<organism evidence="2 3">
    <name type="scientific">Chthoniobacter flavus Ellin428</name>
    <dbReference type="NCBI Taxonomy" id="497964"/>
    <lineage>
        <taxon>Bacteria</taxon>
        <taxon>Pseudomonadati</taxon>
        <taxon>Verrucomicrobiota</taxon>
        <taxon>Spartobacteria</taxon>
        <taxon>Chthoniobacterales</taxon>
        <taxon>Chthoniobacteraceae</taxon>
        <taxon>Chthoniobacter</taxon>
    </lineage>
</organism>
<comment type="caution">
    <text evidence="2">The sequence shown here is derived from an EMBL/GenBank/DDBJ whole genome shotgun (WGS) entry which is preliminary data.</text>
</comment>
<accession>B4CWC1</accession>
<dbReference type="Proteomes" id="UP000005824">
    <property type="component" value="Unassembled WGS sequence"/>
</dbReference>
<protein>
    <recommendedName>
        <fullName evidence="4">Prepilin-type N-terminal cleavage/methylation domain-containing protein</fullName>
    </recommendedName>
</protein>
<dbReference type="AlphaFoldDB" id="B4CWC1"/>